<accession>A0A3S3LXQ4</accession>
<dbReference type="AlphaFoldDB" id="A0A3S3LXQ4"/>
<comment type="caution">
    <text evidence="1">The sequence shown here is derived from an EMBL/GenBank/DDBJ whole genome shotgun (WGS) entry which is preliminary data.</text>
</comment>
<reference evidence="1 2" key="1">
    <citation type="journal article" date="2019" name="Nat. Plants">
        <title>Stout camphor tree genome fills gaps in understanding of flowering plant genome evolution.</title>
        <authorList>
            <person name="Chaw S.M."/>
            <person name="Liu Y.C."/>
            <person name="Wu Y.W."/>
            <person name="Wang H.Y."/>
            <person name="Lin C.I."/>
            <person name="Wu C.S."/>
            <person name="Ke H.M."/>
            <person name="Chang L.Y."/>
            <person name="Hsu C.Y."/>
            <person name="Yang H.T."/>
            <person name="Sudianto E."/>
            <person name="Hsu M.H."/>
            <person name="Wu K.P."/>
            <person name="Wang L.N."/>
            <person name="Leebens-Mack J.H."/>
            <person name="Tsai I.J."/>
        </authorList>
    </citation>
    <scope>NUCLEOTIDE SEQUENCE [LARGE SCALE GENOMIC DNA]</scope>
    <source>
        <strain evidence="2">cv. Chaw 1501</strain>
        <tissue evidence="1">Young leaves</tissue>
    </source>
</reference>
<dbReference type="Proteomes" id="UP000283530">
    <property type="component" value="Unassembled WGS sequence"/>
</dbReference>
<organism evidence="1 2">
    <name type="scientific">Cinnamomum micranthum f. kanehirae</name>
    <dbReference type="NCBI Taxonomy" id="337451"/>
    <lineage>
        <taxon>Eukaryota</taxon>
        <taxon>Viridiplantae</taxon>
        <taxon>Streptophyta</taxon>
        <taxon>Embryophyta</taxon>
        <taxon>Tracheophyta</taxon>
        <taxon>Spermatophyta</taxon>
        <taxon>Magnoliopsida</taxon>
        <taxon>Magnoliidae</taxon>
        <taxon>Laurales</taxon>
        <taxon>Lauraceae</taxon>
        <taxon>Cinnamomum</taxon>
    </lineage>
</organism>
<sequence>MTSNGFFFPFLSVFKQLPRPLIKILLSLALTLPLWPSSPSLAHPSRSLPLWPSSPFLALTSLPRHLHSLISLTISISISIPSSASSPSPLTQTSPSISKHADPSLLISKKPISVIRRRPIPLKKTGALFRSSSPKPAPVVFFSITQPSPSPTISRKTHLCYTPALISLAHPCPRLPLLLSPHLHHAALTISEKTHLCSTRRRSISPFSRHLLQSQHEIAALHQEKSLFFSFSFSFCQNPSHHLSRRWTLATAQISSRASSVAHQTIRTALFSLDWQRTRNALIYSSFSEHLSPRLVPLFFLSLYPRRGSKLANQFQQTKDTMLQRFSAILMLLLKSLGLSLCCINTSSVNGKVIYARPMGIRSGPCHSYLY</sequence>
<evidence type="ECO:0000313" key="2">
    <source>
        <dbReference type="Proteomes" id="UP000283530"/>
    </source>
</evidence>
<name>A0A3S3LXQ4_9MAGN</name>
<evidence type="ECO:0000313" key="1">
    <source>
        <dbReference type="EMBL" id="RWR73394.1"/>
    </source>
</evidence>
<gene>
    <name evidence="1" type="ORF">CKAN_00167100</name>
</gene>
<protein>
    <submittedName>
        <fullName evidence="1">Uncharacterized protein</fullName>
    </submittedName>
</protein>
<proteinExistence type="predicted"/>
<dbReference type="EMBL" id="QPKB01000001">
    <property type="protein sequence ID" value="RWR73394.1"/>
    <property type="molecule type" value="Genomic_DNA"/>
</dbReference>
<keyword evidence="2" id="KW-1185">Reference proteome</keyword>